<dbReference type="FunFam" id="3.40.50.300:FF:000299">
    <property type="entry name" value="ABC transporter ATP-binding protein/permease"/>
    <property type="match status" value="1"/>
</dbReference>
<dbReference type="Gene3D" id="3.90.70.10">
    <property type="entry name" value="Cysteine proteinases"/>
    <property type="match status" value="1"/>
</dbReference>
<dbReference type="InterPro" id="IPR036640">
    <property type="entry name" value="ABC1_TM_sf"/>
</dbReference>
<feature type="transmembrane region" description="Helical" evidence="9">
    <location>
        <begin position="246"/>
        <end position="265"/>
    </location>
</feature>
<evidence type="ECO:0000256" key="4">
    <source>
        <dbReference type="ARBA" id="ARBA00022692"/>
    </source>
</evidence>
<keyword evidence="4 9" id="KW-0812">Transmembrane</keyword>
<evidence type="ECO:0000256" key="1">
    <source>
        <dbReference type="ARBA" id="ARBA00004651"/>
    </source>
</evidence>
<dbReference type="GO" id="GO:0015421">
    <property type="term" value="F:ABC-type oligopeptide transporter activity"/>
    <property type="evidence" value="ECO:0007669"/>
    <property type="project" value="TreeGrafter"/>
</dbReference>
<keyword evidence="3" id="KW-1003">Cell membrane</keyword>
<dbReference type="InterPro" id="IPR027417">
    <property type="entry name" value="P-loop_NTPase"/>
</dbReference>
<comment type="caution">
    <text evidence="12">The sequence shown here is derived from an EMBL/GenBank/DDBJ whole genome shotgun (WGS) entry which is preliminary data.</text>
</comment>
<dbReference type="SUPFAM" id="SSF90123">
    <property type="entry name" value="ABC transporter transmembrane region"/>
    <property type="match status" value="1"/>
</dbReference>
<gene>
    <name evidence="12" type="ORF">FAZ78_24370</name>
</gene>
<dbReference type="InterPro" id="IPR017750">
    <property type="entry name" value="ATPase_T1SS"/>
</dbReference>
<name>A0A4U0YR08_9RHOB</name>
<keyword evidence="5" id="KW-0547">Nucleotide-binding</keyword>
<dbReference type="SMART" id="SM00382">
    <property type="entry name" value="AAA"/>
    <property type="match status" value="1"/>
</dbReference>
<dbReference type="EMBL" id="SWAU01000479">
    <property type="protein sequence ID" value="TKA94065.1"/>
    <property type="molecule type" value="Genomic_DNA"/>
</dbReference>
<protein>
    <submittedName>
        <fullName evidence="12">Type I secretion system permease/ATPase</fullName>
    </submittedName>
</protein>
<evidence type="ECO:0000256" key="6">
    <source>
        <dbReference type="ARBA" id="ARBA00022840"/>
    </source>
</evidence>
<dbReference type="InterPro" id="IPR003439">
    <property type="entry name" value="ABC_transporter-like_ATP-bd"/>
</dbReference>
<feature type="transmembrane region" description="Helical" evidence="9">
    <location>
        <begin position="107"/>
        <end position="134"/>
    </location>
</feature>
<evidence type="ECO:0000313" key="12">
    <source>
        <dbReference type="EMBL" id="TKA94065.1"/>
    </source>
</evidence>
<accession>A0A4U0YR08</accession>
<dbReference type="PROSITE" id="PS50929">
    <property type="entry name" value="ABC_TM1F"/>
    <property type="match status" value="1"/>
</dbReference>
<sequence length="662" mass="70415">EALALAKRAGLAAGFGPLPLDRLDVTLLPAILMVGTDHAIVVERRIGRGRYAVHDPRLGRESVEMDQDDLAAGYAGHALIFRRSLRGDPVAPRRGHWFWSAFRDSRWLYLQVVLAAAVANLLGLTTSIFTMTVYDRILPNGAVESLLALTAGVMIALVFDFLIRSLRAAFVDRAGMRADLAIGGAIFDRLLDIRLEDRPGSSGALAGTLREFETLRDFFTSATLIAIVDLPFVLLFLFVVHLVGGPLVLVPAVAVPTVLVVGLAVQPFLARGAERAFAEGQTRQGVLVETLSGLDTIKTAGAARVMRARWETAMERQAVQGLATRAFAQFALNATVLVQQAAQVCLVFYGVFLVEAGSVSAGALIASVILTGRALAPLAQIAQTLTRANQARSAWRALHGLMQRPTEREEGRAYLARPPVRGEVELRDVVFAYPGQEGQALNGVSFRIAPGEKVAIIGRIGSGKSTVARLLSGLYAPQQGAVLVDGVDIRQIDPGELRHGMGVVLQDVWLFSGSVRDNIAAGAAHASDDEVRDAARLSGADSFIAQHPQGYGLMLGERGEALSGGQKQQIALARALIGAPPLLVLDEPTSALDLQGEQALVRRLREGTAGQTLVVVTHRSALLDLVDRVIVLENGKIVADGPRGRAAAPSLRLAEGGDGGRG</sequence>
<dbReference type="GO" id="GO:0016887">
    <property type="term" value="F:ATP hydrolysis activity"/>
    <property type="evidence" value="ECO:0007669"/>
    <property type="project" value="InterPro"/>
</dbReference>
<dbReference type="InterPro" id="IPR003593">
    <property type="entry name" value="AAA+_ATPase"/>
</dbReference>
<feature type="domain" description="ABC transmembrane type-1" evidence="11">
    <location>
        <begin position="112"/>
        <end position="390"/>
    </location>
</feature>
<feature type="transmembrane region" description="Helical" evidence="9">
    <location>
        <begin position="146"/>
        <end position="163"/>
    </location>
</feature>
<dbReference type="Gene3D" id="1.20.1560.10">
    <property type="entry name" value="ABC transporter type 1, transmembrane domain"/>
    <property type="match status" value="1"/>
</dbReference>
<dbReference type="GO" id="GO:0005524">
    <property type="term" value="F:ATP binding"/>
    <property type="evidence" value="ECO:0007669"/>
    <property type="project" value="UniProtKB-KW"/>
</dbReference>
<keyword evidence="6" id="KW-0067">ATP-binding</keyword>
<dbReference type="Gene3D" id="3.40.50.300">
    <property type="entry name" value="P-loop containing nucleotide triphosphate hydrolases"/>
    <property type="match status" value="1"/>
</dbReference>
<dbReference type="InterPro" id="IPR011527">
    <property type="entry name" value="ABC1_TM_dom"/>
</dbReference>
<dbReference type="RefSeq" id="WP_136794732.1">
    <property type="nucleotide sequence ID" value="NZ_SWAU01000479.1"/>
</dbReference>
<keyword evidence="2" id="KW-0813">Transport</keyword>
<dbReference type="SUPFAM" id="SSF52540">
    <property type="entry name" value="P-loop containing nucleoside triphosphate hydrolases"/>
    <property type="match status" value="1"/>
</dbReference>
<keyword evidence="7 9" id="KW-1133">Transmembrane helix</keyword>
<evidence type="ECO:0000256" key="8">
    <source>
        <dbReference type="ARBA" id="ARBA00023136"/>
    </source>
</evidence>
<dbReference type="PANTHER" id="PTHR43394:SF1">
    <property type="entry name" value="ATP-BINDING CASSETTE SUB-FAMILY B MEMBER 10, MITOCHONDRIAL"/>
    <property type="match status" value="1"/>
</dbReference>
<feature type="domain" description="ABC transporter" evidence="10">
    <location>
        <begin position="424"/>
        <end position="659"/>
    </location>
</feature>
<dbReference type="GO" id="GO:0005886">
    <property type="term" value="C:plasma membrane"/>
    <property type="evidence" value="ECO:0007669"/>
    <property type="project" value="UniProtKB-SubCell"/>
</dbReference>
<dbReference type="InterPro" id="IPR039421">
    <property type="entry name" value="Type_1_exporter"/>
</dbReference>
<dbReference type="PANTHER" id="PTHR43394">
    <property type="entry name" value="ATP-DEPENDENT PERMEASE MDL1, MITOCHONDRIAL"/>
    <property type="match status" value="1"/>
</dbReference>
<dbReference type="PROSITE" id="PS50893">
    <property type="entry name" value="ABC_TRANSPORTER_2"/>
    <property type="match status" value="1"/>
</dbReference>
<dbReference type="CDD" id="cd03245">
    <property type="entry name" value="ABCC_bacteriocin_exporters"/>
    <property type="match status" value="1"/>
</dbReference>
<dbReference type="NCBIfam" id="TIGR03375">
    <property type="entry name" value="type_I_sec_LssB"/>
    <property type="match status" value="1"/>
</dbReference>
<reference evidence="12 13" key="1">
    <citation type="submission" date="2019-04" db="EMBL/GenBank/DDBJ databases">
        <title>Crypto-aerobic microbial life in anoxic (sulfidic) marine sediments.</title>
        <authorList>
            <person name="Bhattacharya S."/>
            <person name="Roy C."/>
            <person name="Mondal N."/>
            <person name="Sarkar J."/>
            <person name="Mandal S."/>
            <person name="Rameez M.J."/>
            <person name="Ghosh W."/>
        </authorList>
    </citation>
    <scope>NUCLEOTIDE SEQUENCE [LARGE SCALE GENOMIC DNA]</scope>
    <source>
        <strain evidence="12 13">SBBC</strain>
    </source>
</reference>
<dbReference type="Pfam" id="PF00005">
    <property type="entry name" value="ABC_tran"/>
    <property type="match status" value="1"/>
</dbReference>
<feature type="non-terminal residue" evidence="12">
    <location>
        <position position="1"/>
    </location>
</feature>
<evidence type="ECO:0000256" key="7">
    <source>
        <dbReference type="ARBA" id="ARBA00022989"/>
    </source>
</evidence>
<evidence type="ECO:0000256" key="9">
    <source>
        <dbReference type="SAM" id="Phobius"/>
    </source>
</evidence>
<dbReference type="CDD" id="cd18587">
    <property type="entry name" value="ABC_6TM_LapB_like"/>
    <property type="match status" value="1"/>
</dbReference>
<feature type="transmembrane region" description="Helical" evidence="9">
    <location>
        <begin position="218"/>
        <end position="240"/>
    </location>
</feature>
<evidence type="ECO:0000313" key="13">
    <source>
        <dbReference type="Proteomes" id="UP000306340"/>
    </source>
</evidence>
<evidence type="ECO:0000256" key="3">
    <source>
        <dbReference type="ARBA" id="ARBA00022475"/>
    </source>
</evidence>
<organism evidence="12 13">
    <name type="scientific">Cereibacter changlensis</name>
    <dbReference type="NCBI Taxonomy" id="402884"/>
    <lineage>
        <taxon>Bacteria</taxon>
        <taxon>Pseudomonadati</taxon>
        <taxon>Pseudomonadota</taxon>
        <taxon>Alphaproteobacteria</taxon>
        <taxon>Rhodobacterales</taxon>
        <taxon>Paracoccaceae</taxon>
        <taxon>Cereibacter</taxon>
    </lineage>
</organism>
<dbReference type="Pfam" id="PF00664">
    <property type="entry name" value="ABC_membrane"/>
    <property type="match status" value="1"/>
</dbReference>
<evidence type="ECO:0000256" key="5">
    <source>
        <dbReference type="ARBA" id="ARBA00022741"/>
    </source>
</evidence>
<evidence type="ECO:0000256" key="2">
    <source>
        <dbReference type="ARBA" id="ARBA00022448"/>
    </source>
</evidence>
<evidence type="ECO:0000259" key="11">
    <source>
        <dbReference type="PROSITE" id="PS50929"/>
    </source>
</evidence>
<keyword evidence="8 9" id="KW-0472">Membrane</keyword>
<proteinExistence type="predicted"/>
<comment type="subcellular location">
    <subcellularLocation>
        <location evidence="1">Cell membrane</location>
        <topology evidence="1">Multi-pass membrane protein</topology>
    </subcellularLocation>
</comment>
<dbReference type="AlphaFoldDB" id="A0A4U0YR08"/>
<evidence type="ECO:0000259" key="10">
    <source>
        <dbReference type="PROSITE" id="PS50893"/>
    </source>
</evidence>
<dbReference type="Proteomes" id="UP000306340">
    <property type="component" value="Unassembled WGS sequence"/>
</dbReference>